<feature type="compositionally biased region" description="Polar residues" evidence="1">
    <location>
        <begin position="250"/>
        <end position="268"/>
    </location>
</feature>
<name>A0A250WXR4_9CHLO</name>
<proteinExistence type="predicted"/>
<accession>A0A250WXR4</accession>
<evidence type="ECO:0000256" key="1">
    <source>
        <dbReference type="SAM" id="MobiDB-lite"/>
    </source>
</evidence>
<dbReference type="AlphaFoldDB" id="A0A250WXR4"/>
<dbReference type="Proteomes" id="UP000232323">
    <property type="component" value="Unassembled WGS sequence"/>
</dbReference>
<feature type="region of interest" description="Disordered" evidence="1">
    <location>
        <begin position="650"/>
        <end position="689"/>
    </location>
</feature>
<keyword evidence="3" id="KW-1185">Reference proteome</keyword>
<evidence type="ECO:0000313" key="3">
    <source>
        <dbReference type="Proteomes" id="UP000232323"/>
    </source>
</evidence>
<organism evidence="2 3">
    <name type="scientific">Chlamydomonas eustigma</name>
    <dbReference type="NCBI Taxonomy" id="1157962"/>
    <lineage>
        <taxon>Eukaryota</taxon>
        <taxon>Viridiplantae</taxon>
        <taxon>Chlorophyta</taxon>
        <taxon>core chlorophytes</taxon>
        <taxon>Chlorophyceae</taxon>
        <taxon>CS clade</taxon>
        <taxon>Chlamydomonadales</taxon>
        <taxon>Chlamydomonadaceae</taxon>
        <taxon>Chlamydomonas</taxon>
    </lineage>
</organism>
<feature type="region of interest" description="Disordered" evidence="1">
    <location>
        <begin position="499"/>
        <end position="569"/>
    </location>
</feature>
<gene>
    <name evidence="2" type="ORF">CEUSTIGMA_g2765.t1</name>
</gene>
<dbReference type="EMBL" id="BEGY01000011">
    <property type="protein sequence ID" value="GAX75320.1"/>
    <property type="molecule type" value="Genomic_DNA"/>
</dbReference>
<reference evidence="2 3" key="1">
    <citation type="submission" date="2017-08" db="EMBL/GenBank/DDBJ databases">
        <title>Acidophilic green algal genome provides insights into adaptation to an acidic environment.</title>
        <authorList>
            <person name="Hirooka S."/>
            <person name="Hirose Y."/>
            <person name="Kanesaki Y."/>
            <person name="Higuchi S."/>
            <person name="Fujiwara T."/>
            <person name="Onuma R."/>
            <person name="Era A."/>
            <person name="Ohbayashi R."/>
            <person name="Uzuka A."/>
            <person name="Nozaki H."/>
            <person name="Yoshikawa H."/>
            <person name="Miyagishima S.Y."/>
        </authorList>
    </citation>
    <scope>NUCLEOTIDE SEQUENCE [LARGE SCALE GENOMIC DNA]</scope>
    <source>
        <strain evidence="2 3">NIES-2499</strain>
    </source>
</reference>
<feature type="region of interest" description="Disordered" evidence="1">
    <location>
        <begin position="248"/>
        <end position="299"/>
    </location>
</feature>
<evidence type="ECO:0000313" key="2">
    <source>
        <dbReference type="EMBL" id="GAX75320.1"/>
    </source>
</evidence>
<feature type="region of interest" description="Disordered" evidence="1">
    <location>
        <begin position="820"/>
        <end position="840"/>
    </location>
</feature>
<feature type="compositionally biased region" description="Polar residues" evidence="1">
    <location>
        <begin position="499"/>
        <end position="511"/>
    </location>
</feature>
<sequence>MNETRDLQLKLLQLECVLEAKDREITNLRKSFGVQGDCQQEMEALKHVMSAMVKTGAAFSSKNGSAASVISSLVNADDLKLIAEEVMVEDTNNEASSRHTFDPAQHASCHLWDVVSDIMRRLKSDHLELITAQSVRGNNMLTAKAPETVSRTPSYTGGNKDQHAAQTPAARILRTMLHNTQPNVIPKLPPVPDATLCTLLRPANVLTKPEDNGLSVVSSQSEVNGYPPVEAAGSSGYGGVIGNLVVPPGSATTSDSKSNVGRHSSATRTSHHEHPPPPAAQKATVPPPSSNSRFSASPPVAINDNAVHYNISGQQHRLIFPCGPLLELSVSGHHIEVLLPALLQLKGSKLYQLFSTEVIHNEAGTTVPVKQQLKLGFVEQGIIKGGSSAATEADGGERGQKGRCAGNVSRMLMCPSSQNGAEGMAAVSYGAAGKRVLLESSTTMVGALDHGCDCSQDNSEGLRSSDCEAVMNSRQQLQAASSGCSASNEVQSYISKQTGISTTDTQKPVLNQQQPSPPDSDPPLSCTQQQPSPPDSDLPLCTQQQPSPPDSDPLLCNQQQPSPPDSDPLLCTGYMAKRQLPRVQDPTTCGTRIYLPYDPLCFSVLVQLLNMQYTLGAEFMAADMLSAVSAAYDSACRSMHLESPSAAATAMMSSTASPSHHHVMGQSDSQGPFRSSVSSSQNHHHSYQSGVGIVGTNMMTHQERQAPPYSSAPVSYDSATATQLHPAATGSGLFQWRWRATEHALGPFPVAWTEALMAITTVTHSPQHTKQSTGEENAHRFDLPGRFGHKNTALLDHNSVGLPANLSNIIYNHDSINSHHSGQFHSSPASGYNGPNDNQSYYWQQQQQHSVGNMYAIMQKLSQRTY</sequence>
<protein>
    <submittedName>
        <fullName evidence="2">Uncharacterized protein</fullName>
    </submittedName>
</protein>
<comment type="caution">
    <text evidence="2">The sequence shown here is derived from an EMBL/GenBank/DDBJ whole genome shotgun (WGS) entry which is preliminary data.</text>
</comment>